<reference evidence="3" key="1">
    <citation type="submission" date="2021-06" db="EMBL/GenBank/DDBJ databases">
        <authorList>
            <person name="Kallberg Y."/>
            <person name="Tangrot J."/>
            <person name="Rosling A."/>
        </authorList>
    </citation>
    <scope>NUCLEOTIDE SEQUENCE</scope>
    <source>
        <strain evidence="3">87-6 pot B 2015</strain>
    </source>
</reference>
<organism evidence="3 4">
    <name type="scientific">Funneliformis mosseae</name>
    <name type="common">Endomycorrhizal fungus</name>
    <name type="synonym">Glomus mosseae</name>
    <dbReference type="NCBI Taxonomy" id="27381"/>
    <lineage>
        <taxon>Eukaryota</taxon>
        <taxon>Fungi</taxon>
        <taxon>Fungi incertae sedis</taxon>
        <taxon>Mucoromycota</taxon>
        <taxon>Glomeromycotina</taxon>
        <taxon>Glomeromycetes</taxon>
        <taxon>Glomerales</taxon>
        <taxon>Glomeraceae</taxon>
        <taxon>Funneliformis</taxon>
    </lineage>
</organism>
<name>A0A9N8YVS6_FUNMO</name>
<feature type="transmembrane region" description="Helical" evidence="1">
    <location>
        <begin position="74"/>
        <end position="93"/>
    </location>
</feature>
<accession>A0A9N8YVS6</accession>
<dbReference type="AlphaFoldDB" id="A0A9N8YVS6"/>
<feature type="domain" description="Phosphoribosyltransferase" evidence="2">
    <location>
        <begin position="1"/>
        <end position="128"/>
    </location>
</feature>
<dbReference type="CDD" id="cd06223">
    <property type="entry name" value="PRTases_typeI"/>
    <property type="match status" value="1"/>
</dbReference>
<comment type="caution">
    <text evidence="3">The sequence shown here is derived from an EMBL/GenBank/DDBJ whole genome shotgun (WGS) entry which is preliminary data.</text>
</comment>
<feature type="transmembrane region" description="Helical" evidence="1">
    <location>
        <begin position="43"/>
        <end position="65"/>
    </location>
</feature>
<keyword evidence="1" id="KW-1133">Transmembrane helix</keyword>
<keyword evidence="1" id="KW-0472">Membrane</keyword>
<dbReference type="Proteomes" id="UP000789375">
    <property type="component" value="Unassembled WGS sequence"/>
</dbReference>
<dbReference type="EMBL" id="CAJVPP010000164">
    <property type="protein sequence ID" value="CAG8449887.1"/>
    <property type="molecule type" value="Genomic_DNA"/>
</dbReference>
<evidence type="ECO:0000256" key="1">
    <source>
        <dbReference type="SAM" id="Phobius"/>
    </source>
</evidence>
<dbReference type="Pfam" id="PF14681">
    <property type="entry name" value="UPRTase"/>
    <property type="match status" value="1"/>
</dbReference>
<evidence type="ECO:0000313" key="4">
    <source>
        <dbReference type="Proteomes" id="UP000789375"/>
    </source>
</evidence>
<sequence>METGLRRVVKDALIGKILIQSRPKTGEPSLHFINLPNNVHECYVLLMDAQIATGAAALMAIRVLLDHNVPEDRIMFLTFLATPLGLHVISNAFPKVKVCTSMIDPKINDETLFIEPGMGNFGDRYYGTDI</sequence>
<dbReference type="InterPro" id="IPR000836">
    <property type="entry name" value="PRTase_dom"/>
</dbReference>
<proteinExistence type="predicted"/>
<gene>
    <name evidence="3" type="ORF">FMOSSE_LOCUS1439</name>
</gene>
<protein>
    <submittedName>
        <fullName evidence="3">2115_t:CDS:1</fullName>
    </submittedName>
</protein>
<evidence type="ECO:0000313" key="3">
    <source>
        <dbReference type="EMBL" id="CAG8449887.1"/>
    </source>
</evidence>
<dbReference type="InterPro" id="IPR029057">
    <property type="entry name" value="PRTase-like"/>
</dbReference>
<dbReference type="SUPFAM" id="SSF53271">
    <property type="entry name" value="PRTase-like"/>
    <property type="match status" value="1"/>
</dbReference>
<dbReference type="Gene3D" id="3.40.50.2020">
    <property type="match status" value="1"/>
</dbReference>
<evidence type="ECO:0000259" key="2">
    <source>
        <dbReference type="Pfam" id="PF14681"/>
    </source>
</evidence>
<keyword evidence="1" id="KW-0812">Transmembrane</keyword>
<keyword evidence="4" id="KW-1185">Reference proteome</keyword>